<keyword evidence="3 6" id="KW-0812">Transmembrane</keyword>
<feature type="transmembrane region" description="Helical" evidence="6">
    <location>
        <begin position="357"/>
        <end position="378"/>
    </location>
</feature>
<sequence>MKDRFFIVSREITDIPTKLTPPVRARTDPRRRYWSNIAYLYGSESTPFLPQSRQEEMTVRNLVQICYGVPGISLYSLVLWALISLRKQLSRSFLVIYCLLIFTNIITWLNAWLYLKLNTEQPAFYSYYEWMSTQPFLINTCNFLVSNFNYVQNLYLLFLTFDRYAAIVSVTRNMKWWDNYHKWIILVTHVIVLGAHMAIRLPMDISLKVNPLTGHYTITRPDSENSRNALDANVRLAFGITIFVICSMLNVLSLLRLRVLKKTKTKTIQWSFFAISMCIFATQSANVAVSVLIAVFNTFQIAGGLAFAYEAVSYFSDLFSIGPALYTIILPGLIRQFLVQKILKVLRMTKTDSQPPSLTICYGLPCIIILYPLVLWALTALRKQLSRSFLLVYYLLIFSNIITWLNAWLYLKLKAEKPFFSYYEWMSHLPFLINTCNFLVSHFNYVQNLYLLFLTVDRYAAIASITRNLKWWKNYYKWIIVMTHAVVLGAHMAIRLPMSISLQVNPSTGNFEMIRPDSENSRNALDANVRLGFGISIFVICFILNLRSLLTVWKMKNTKTRTIQRTFLAITLCIFITQACNVAISVIIAILNSFKSSGLDFAYEAVSYFSDFFSIGPALYTIILPGLVRQFLHRKIRMVLRMSPIDSQPPSLTNVHAYRPDSNAIQTITTSRN</sequence>
<feature type="transmembrane region" description="Helical" evidence="6">
    <location>
        <begin position="527"/>
        <end position="546"/>
    </location>
</feature>
<evidence type="ECO:0000256" key="1">
    <source>
        <dbReference type="ARBA" id="ARBA00004141"/>
    </source>
</evidence>
<reference evidence="7" key="2">
    <citation type="submission" date="2022-06" db="UniProtKB">
        <authorList>
            <consortium name="EnsemblMetazoa"/>
        </authorList>
    </citation>
    <scope>IDENTIFICATION</scope>
    <source>
        <strain evidence="7">PS312</strain>
    </source>
</reference>
<dbReference type="Gene3D" id="1.20.1070.10">
    <property type="entry name" value="Rhodopsin 7-helix transmembrane proteins"/>
    <property type="match status" value="1"/>
</dbReference>
<name>A0A2A6B605_PRIPA</name>
<dbReference type="InterPro" id="IPR000609">
    <property type="entry name" value="7TM_GPCR_serpentine_rcpt_Srg"/>
</dbReference>
<feature type="transmembrane region" description="Helical" evidence="6">
    <location>
        <begin position="183"/>
        <end position="203"/>
    </location>
</feature>
<dbReference type="PANTHER" id="PTHR31552:SF8">
    <property type="entry name" value="SERPENTINE RECEPTOR CLASS GAMMA"/>
    <property type="match status" value="1"/>
</dbReference>
<feature type="transmembrane region" description="Helical" evidence="6">
    <location>
        <begin position="62"/>
        <end position="82"/>
    </location>
</feature>
<protein>
    <recommendedName>
        <fullName evidence="6">Serpentine receptor class gamma</fullName>
    </recommendedName>
</protein>
<comment type="caution">
    <text evidence="6">Lacks conserved residue(s) required for the propagation of feature annotation.</text>
</comment>
<feature type="transmembrane region" description="Helical" evidence="6">
    <location>
        <begin position="318"/>
        <end position="337"/>
    </location>
</feature>
<evidence type="ECO:0000256" key="3">
    <source>
        <dbReference type="ARBA" id="ARBA00022692"/>
    </source>
</evidence>
<proteinExistence type="inferred from homology"/>
<evidence type="ECO:0000256" key="6">
    <source>
        <dbReference type="RuleBase" id="RU280813"/>
    </source>
</evidence>
<feature type="transmembrane region" description="Helical" evidence="6">
    <location>
        <begin position="475"/>
        <end position="494"/>
    </location>
</feature>
<feature type="transmembrane region" description="Helical" evidence="6">
    <location>
        <begin position="612"/>
        <end position="632"/>
    </location>
</feature>
<feature type="transmembrane region" description="Helical" evidence="6">
    <location>
        <begin position="431"/>
        <end position="454"/>
    </location>
</feature>
<dbReference type="GO" id="GO:0007606">
    <property type="term" value="P:sensory perception of chemical stimulus"/>
    <property type="evidence" value="ECO:0007669"/>
    <property type="project" value="UniProtKB-UniRule"/>
</dbReference>
<feature type="transmembrane region" description="Helical" evidence="6">
    <location>
        <begin position="291"/>
        <end position="311"/>
    </location>
</feature>
<accession>A0A2A6B605</accession>
<comment type="subcellular location">
    <subcellularLocation>
        <location evidence="1">Membrane</location>
        <topology evidence="1">Multi-pass membrane protein</topology>
    </subcellularLocation>
</comment>
<evidence type="ECO:0000313" key="7">
    <source>
        <dbReference type="EnsemblMetazoa" id="PPA35332.1"/>
    </source>
</evidence>
<dbReference type="EnsemblMetazoa" id="PPA35332.1">
    <property type="protein sequence ID" value="PPA35332.1"/>
    <property type="gene ID" value="WBGene00273701"/>
</dbReference>
<feature type="transmembrane region" description="Helical" evidence="6">
    <location>
        <begin position="567"/>
        <end position="592"/>
    </location>
</feature>
<feature type="transmembrane region" description="Helical" evidence="6">
    <location>
        <begin position="236"/>
        <end position="255"/>
    </location>
</feature>
<feature type="transmembrane region" description="Helical" evidence="6">
    <location>
        <begin position="390"/>
        <end position="411"/>
    </location>
</feature>
<evidence type="ECO:0000256" key="5">
    <source>
        <dbReference type="ARBA" id="ARBA00023136"/>
    </source>
</evidence>
<dbReference type="AlphaFoldDB" id="A0A2A6B605"/>
<dbReference type="GO" id="GO:0004888">
    <property type="term" value="F:transmembrane signaling receptor activity"/>
    <property type="evidence" value="ECO:0007669"/>
    <property type="project" value="InterPro"/>
</dbReference>
<keyword evidence="4 6" id="KW-1133">Transmembrane helix</keyword>
<keyword evidence="8" id="KW-1185">Reference proteome</keyword>
<dbReference type="GO" id="GO:0016020">
    <property type="term" value="C:membrane"/>
    <property type="evidence" value="ECO:0007669"/>
    <property type="project" value="UniProtKB-SubCell"/>
</dbReference>
<accession>A0A8R1ULP1</accession>
<keyword evidence="5 6" id="KW-0472">Membrane</keyword>
<dbReference type="Pfam" id="PF02118">
    <property type="entry name" value="Srg"/>
    <property type="match status" value="2"/>
</dbReference>
<dbReference type="Proteomes" id="UP000005239">
    <property type="component" value="Unassembled WGS sequence"/>
</dbReference>
<evidence type="ECO:0000256" key="4">
    <source>
        <dbReference type="ARBA" id="ARBA00022989"/>
    </source>
</evidence>
<dbReference type="PANTHER" id="PTHR31552">
    <property type="entry name" value="SERPENTINE RECEPTOR CLASS GAMMA"/>
    <property type="match status" value="1"/>
</dbReference>
<feature type="transmembrane region" description="Helical" evidence="6">
    <location>
        <begin position="267"/>
        <end position="285"/>
    </location>
</feature>
<gene>
    <name evidence="7" type="primary">WBGene00273701</name>
</gene>
<reference evidence="8" key="1">
    <citation type="journal article" date="2008" name="Nat. Genet.">
        <title>The Pristionchus pacificus genome provides a unique perspective on nematode lifestyle and parasitism.</title>
        <authorList>
            <person name="Dieterich C."/>
            <person name="Clifton S.W."/>
            <person name="Schuster L.N."/>
            <person name="Chinwalla A."/>
            <person name="Delehaunty K."/>
            <person name="Dinkelacker I."/>
            <person name="Fulton L."/>
            <person name="Fulton R."/>
            <person name="Godfrey J."/>
            <person name="Minx P."/>
            <person name="Mitreva M."/>
            <person name="Roeseler W."/>
            <person name="Tian H."/>
            <person name="Witte H."/>
            <person name="Yang S.P."/>
            <person name="Wilson R.K."/>
            <person name="Sommer R.J."/>
        </authorList>
    </citation>
    <scope>NUCLEOTIDE SEQUENCE [LARGE SCALE GENOMIC DNA]</scope>
    <source>
        <strain evidence="8">PS312</strain>
    </source>
</reference>
<feature type="transmembrane region" description="Helical" evidence="6">
    <location>
        <begin position="94"/>
        <end position="115"/>
    </location>
</feature>
<comment type="similarity">
    <text evidence="2 6">Belongs to the nematode receptor-like protein srg family.</text>
</comment>
<evidence type="ECO:0000313" key="8">
    <source>
        <dbReference type="Proteomes" id="UP000005239"/>
    </source>
</evidence>
<evidence type="ECO:0000256" key="2">
    <source>
        <dbReference type="ARBA" id="ARBA00005692"/>
    </source>
</evidence>
<organism evidence="7 8">
    <name type="scientific">Pristionchus pacificus</name>
    <name type="common">Parasitic nematode worm</name>
    <dbReference type="NCBI Taxonomy" id="54126"/>
    <lineage>
        <taxon>Eukaryota</taxon>
        <taxon>Metazoa</taxon>
        <taxon>Ecdysozoa</taxon>
        <taxon>Nematoda</taxon>
        <taxon>Chromadorea</taxon>
        <taxon>Rhabditida</taxon>
        <taxon>Rhabditina</taxon>
        <taxon>Diplogasteromorpha</taxon>
        <taxon>Diplogasteroidea</taxon>
        <taxon>Neodiplogasteridae</taxon>
        <taxon>Pristionchus</taxon>
    </lineage>
</organism>